<keyword evidence="2" id="KW-1185">Reference proteome</keyword>
<organism evidence="1 2">
    <name type="scientific">Asaia lannensis NBRC 102526</name>
    <dbReference type="NCBI Taxonomy" id="1307926"/>
    <lineage>
        <taxon>Bacteria</taxon>
        <taxon>Pseudomonadati</taxon>
        <taxon>Pseudomonadota</taxon>
        <taxon>Alphaproteobacteria</taxon>
        <taxon>Acetobacterales</taxon>
        <taxon>Acetobacteraceae</taxon>
        <taxon>Asaia</taxon>
    </lineage>
</organism>
<evidence type="ECO:0000313" key="2">
    <source>
        <dbReference type="Proteomes" id="UP001523401"/>
    </source>
</evidence>
<comment type="caution">
    <text evidence="1">The sequence shown here is derived from an EMBL/GenBank/DDBJ whole genome shotgun (WGS) entry which is preliminary data.</text>
</comment>
<dbReference type="RefSeq" id="WP_252849504.1">
    <property type="nucleotide sequence ID" value="NZ_BAPW01000003.1"/>
</dbReference>
<gene>
    <name evidence="1" type="ORF">NF685_09925</name>
</gene>
<name>A0ABT1CJE5_9PROT</name>
<reference evidence="1 2" key="1">
    <citation type="submission" date="2022-06" db="EMBL/GenBank/DDBJ databases">
        <title>Whole-genome of Asaia lannensis strain LMG 27011T.</title>
        <authorList>
            <person name="Sombolestani A."/>
        </authorList>
    </citation>
    <scope>NUCLEOTIDE SEQUENCE [LARGE SCALE GENOMIC DNA]</scope>
    <source>
        <strain evidence="1 2">NBRC 102526</strain>
    </source>
</reference>
<dbReference type="Proteomes" id="UP001523401">
    <property type="component" value="Unassembled WGS sequence"/>
</dbReference>
<evidence type="ECO:0000313" key="1">
    <source>
        <dbReference type="EMBL" id="MCO6160344.1"/>
    </source>
</evidence>
<sequence length="163" mass="18375">MSRNIYIHKFDPEAEEGMGAFPLEDVRTALKGIGDPFYKEWGVEEDGDGGIETGEQIPYTNPDGRSAFASSTDTFLFTVVNGQVKALDWDRPLGREGTVRALWYLIETLRLSLIDPGGGGDEPMLYVTSEAVLEEVEQVWPECREMGVYIFDGYEDFRTRFES</sequence>
<accession>A0ABT1CJE5</accession>
<proteinExistence type="predicted"/>
<dbReference type="EMBL" id="JAMXQU010000006">
    <property type="protein sequence ID" value="MCO6160344.1"/>
    <property type="molecule type" value="Genomic_DNA"/>
</dbReference>
<protein>
    <submittedName>
        <fullName evidence="1">Uncharacterized protein</fullName>
    </submittedName>
</protein>